<comment type="caution">
    <text evidence="5">The sequence shown here is derived from an EMBL/GenBank/DDBJ whole genome shotgun (WGS) entry which is preliminary data.</text>
</comment>
<organism evidence="5 6">
    <name type="scientific">Natronospira proteinivora</name>
    <dbReference type="NCBI Taxonomy" id="1807133"/>
    <lineage>
        <taxon>Bacteria</taxon>
        <taxon>Pseudomonadati</taxon>
        <taxon>Pseudomonadota</taxon>
        <taxon>Gammaproteobacteria</taxon>
        <taxon>Natronospirales</taxon>
        <taxon>Natronospiraceae</taxon>
        <taxon>Natronospira</taxon>
    </lineage>
</organism>
<dbReference type="InterPro" id="IPR011042">
    <property type="entry name" value="6-blade_b-propeller_TolB-like"/>
</dbReference>
<dbReference type="PANTHER" id="PTHR42776">
    <property type="entry name" value="SERINE PEPTIDASE S9 FAMILY MEMBER"/>
    <property type="match status" value="1"/>
</dbReference>
<gene>
    <name evidence="5" type="ORF">J2T60_002222</name>
</gene>
<sequence length="698" mass="78310">MERTINKASLLAVSFLFGLGLMACSPQDEDSTDRETDVESADEQGLPPIIDRAVFFDDPEISGGQLSPDGEWVSFIQPLDGVMNVWVKRRGEDFEDARPLTDDRDRPVRSHWWSRDARYVVFMQDTGGDENFRLYRVAPDDDVAEGERVPAPVNLTPYDDIQARVVSRPRNQPESILVAINDRDPRLHDVYWVDLDTAERQLVFENDDGVASFTADLDGELRLATRQKPEGGWEILRIDDGELSEEPVYTCTIDEECSPIRFHPDGERVYMISNAGDRDLTELVLFNPETGEEQQVDGDPEEEVDFGGAEFDPQSHELLATYYVGDRLRVYPRDEAFERDYERVREALEGDGDIYFGSTTEDRHLQLVSLTSDTDPGATYVYDRESGEVELLYRPRPNLPVEHLAEMKPIRYEARDGLEIPGYLTLPKGVPAENLPLVVNPHGGPWARDSWGYDASAQFLANRGYAVFQPNFRGSSGFGKAFLNAGNEEWGTGAMQHDITDGVNYLIEQGIADPDRIGIMGGSYGGYATLAGLAFTPDLYAAGVSIVGPSNIITLLESIPPYWGPIRQIFEQRVGDPDDGADRERLKAQSPLFSAEEIRAPLMVIQGANDPRVVQHESDQIVVAMRELDRPVEYLVAEDEGHGFARRLNRLAMYADVERFLAEHLGGRYQDDMPEDVADTLETLQVDVDTVELESEEN</sequence>
<feature type="region of interest" description="Disordered" evidence="2">
    <location>
        <begin position="290"/>
        <end position="309"/>
    </location>
</feature>
<protein>
    <submittedName>
        <fullName evidence="5">Dipeptidyl aminopeptidase/acylaminoacyl peptidase</fullName>
    </submittedName>
</protein>
<feature type="signal peptide" evidence="3">
    <location>
        <begin position="1"/>
        <end position="23"/>
    </location>
</feature>
<dbReference type="Gene3D" id="3.40.50.1820">
    <property type="entry name" value="alpha/beta hydrolase"/>
    <property type="match status" value="1"/>
</dbReference>
<evidence type="ECO:0000313" key="6">
    <source>
        <dbReference type="Proteomes" id="UP001523550"/>
    </source>
</evidence>
<keyword evidence="5" id="KW-0031">Aminopeptidase</keyword>
<dbReference type="EMBL" id="JALJYF010000002">
    <property type="protein sequence ID" value="MCP1728222.1"/>
    <property type="molecule type" value="Genomic_DNA"/>
</dbReference>
<dbReference type="InterPro" id="IPR001375">
    <property type="entry name" value="Peptidase_S9_cat"/>
</dbReference>
<feature type="chain" id="PRO_5046310180" evidence="3">
    <location>
        <begin position="24"/>
        <end position="698"/>
    </location>
</feature>
<accession>A0ABT1GA79</accession>
<evidence type="ECO:0000313" key="5">
    <source>
        <dbReference type="EMBL" id="MCP1728222.1"/>
    </source>
</evidence>
<evidence type="ECO:0000256" key="3">
    <source>
        <dbReference type="SAM" id="SignalP"/>
    </source>
</evidence>
<keyword evidence="1" id="KW-0378">Hydrolase</keyword>
<dbReference type="PROSITE" id="PS51257">
    <property type="entry name" value="PROKAR_LIPOPROTEIN"/>
    <property type="match status" value="1"/>
</dbReference>
<dbReference type="SUPFAM" id="SSF53474">
    <property type="entry name" value="alpha/beta-Hydrolases"/>
    <property type="match status" value="1"/>
</dbReference>
<evidence type="ECO:0000256" key="1">
    <source>
        <dbReference type="ARBA" id="ARBA00022801"/>
    </source>
</evidence>
<dbReference type="RefSeq" id="WP_253449939.1">
    <property type="nucleotide sequence ID" value="NZ_JALJYF010000002.1"/>
</dbReference>
<name>A0ABT1GA79_9GAMM</name>
<feature type="compositionally biased region" description="Acidic residues" evidence="2">
    <location>
        <begin position="290"/>
        <end position="305"/>
    </location>
</feature>
<dbReference type="GO" id="GO:0004177">
    <property type="term" value="F:aminopeptidase activity"/>
    <property type="evidence" value="ECO:0007669"/>
    <property type="project" value="UniProtKB-KW"/>
</dbReference>
<evidence type="ECO:0000259" key="4">
    <source>
        <dbReference type="Pfam" id="PF00326"/>
    </source>
</evidence>
<keyword evidence="6" id="KW-1185">Reference proteome</keyword>
<dbReference type="InterPro" id="IPR029058">
    <property type="entry name" value="AB_hydrolase_fold"/>
</dbReference>
<proteinExistence type="predicted"/>
<keyword evidence="5" id="KW-0645">Protease</keyword>
<evidence type="ECO:0000256" key="2">
    <source>
        <dbReference type="SAM" id="MobiDB-lite"/>
    </source>
</evidence>
<dbReference type="SUPFAM" id="SSF82171">
    <property type="entry name" value="DPP6 N-terminal domain-like"/>
    <property type="match status" value="1"/>
</dbReference>
<feature type="domain" description="Peptidase S9 prolyl oligopeptidase catalytic" evidence="4">
    <location>
        <begin position="451"/>
        <end position="667"/>
    </location>
</feature>
<keyword evidence="3" id="KW-0732">Signal</keyword>
<dbReference type="Proteomes" id="UP001523550">
    <property type="component" value="Unassembled WGS sequence"/>
</dbReference>
<dbReference type="Gene3D" id="2.120.10.30">
    <property type="entry name" value="TolB, C-terminal domain"/>
    <property type="match status" value="1"/>
</dbReference>
<dbReference type="Pfam" id="PF00326">
    <property type="entry name" value="Peptidase_S9"/>
    <property type="match status" value="1"/>
</dbReference>
<dbReference type="PANTHER" id="PTHR42776:SF27">
    <property type="entry name" value="DIPEPTIDYL PEPTIDASE FAMILY MEMBER 6"/>
    <property type="match status" value="1"/>
</dbReference>
<reference evidence="5 6" key="1">
    <citation type="submission" date="2022-03" db="EMBL/GenBank/DDBJ databases">
        <title>Genomic Encyclopedia of Type Strains, Phase III (KMG-III): the genomes of soil and plant-associated and newly described type strains.</title>
        <authorList>
            <person name="Whitman W."/>
        </authorList>
    </citation>
    <scope>NUCLEOTIDE SEQUENCE [LARGE SCALE GENOMIC DNA]</scope>
    <source>
        <strain evidence="5 6">BSker1</strain>
    </source>
</reference>